<evidence type="ECO:0000313" key="2">
    <source>
        <dbReference type="EMBL" id="MBC3794784.1"/>
    </source>
</evidence>
<proteinExistence type="predicted"/>
<dbReference type="InterPro" id="IPR017853">
    <property type="entry name" value="GH"/>
</dbReference>
<dbReference type="PANTHER" id="PTHR42732:SF1">
    <property type="entry name" value="BETA-MANNOSIDASE"/>
    <property type="match status" value="1"/>
</dbReference>
<comment type="caution">
    <text evidence="2">The sequence shown here is derived from an EMBL/GenBank/DDBJ whole genome shotgun (WGS) entry which is preliminary data.</text>
</comment>
<dbReference type="Gene3D" id="3.20.20.80">
    <property type="entry name" value="Glycosidases"/>
    <property type="match status" value="1"/>
</dbReference>
<name>A0ABR6WE23_9BACT</name>
<dbReference type="RefSeq" id="WP_244968034.1">
    <property type="nucleotide sequence ID" value="NZ_VFIA01000058.1"/>
</dbReference>
<dbReference type="InterPro" id="IPR051913">
    <property type="entry name" value="GH2_Domain-Containing"/>
</dbReference>
<dbReference type="EMBL" id="VFIA01000058">
    <property type="protein sequence ID" value="MBC3794784.1"/>
    <property type="molecule type" value="Genomic_DNA"/>
</dbReference>
<evidence type="ECO:0000313" key="3">
    <source>
        <dbReference type="Proteomes" id="UP000700732"/>
    </source>
</evidence>
<dbReference type="PANTHER" id="PTHR42732">
    <property type="entry name" value="BETA-GALACTOSIDASE"/>
    <property type="match status" value="1"/>
</dbReference>
<protein>
    <recommendedName>
        <fullName evidence="1">Glycoside hydrolase family 2 catalytic domain-containing protein</fullName>
    </recommendedName>
</protein>
<gene>
    <name evidence="2" type="ORF">FH603_5316</name>
</gene>
<accession>A0ABR6WE23</accession>
<reference evidence="2 3" key="1">
    <citation type="submission" date="2019-06" db="EMBL/GenBank/DDBJ databases">
        <title>Spirosoma utsteinense sp. nov. isolated from Antarctic ice-free soils.</title>
        <authorList>
            <person name="Tahon G."/>
        </authorList>
    </citation>
    <scope>NUCLEOTIDE SEQUENCE [LARGE SCALE GENOMIC DNA]</scope>
    <source>
        <strain evidence="2 3">LMG 31447</strain>
    </source>
</reference>
<organism evidence="2 3">
    <name type="scientific">Spirosoma utsteinense</name>
    <dbReference type="NCBI Taxonomy" id="2585773"/>
    <lineage>
        <taxon>Bacteria</taxon>
        <taxon>Pseudomonadati</taxon>
        <taxon>Bacteroidota</taxon>
        <taxon>Cytophagia</taxon>
        <taxon>Cytophagales</taxon>
        <taxon>Cytophagaceae</taxon>
        <taxon>Spirosoma</taxon>
    </lineage>
</organism>
<dbReference type="Proteomes" id="UP000700732">
    <property type="component" value="Unassembled WGS sequence"/>
</dbReference>
<keyword evidence="3" id="KW-1185">Reference proteome</keyword>
<dbReference type="InterPro" id="IPR006103">
    <property type="entry name" value="Glyco_hydro_2_cat"/>
</dbReference>
<sequence length="426" mass="48130">MLIALSYGCQPRSKRPPNTNPDPAVPTAIRWTGHTYALMRYGEPYFIKGAGGISHFEQLKEAGGNSIRVWDDADAGQILDEAQRMGLTVMLGLWVEREMESFDYEDQAAVERQYQRIKKTILKYRNHPALLLWCVGNEWAQEADNVKVYDEVNRLSKLVHQLDPNHPVSTAISPDSKRAVWLVSQRCPDLDILAVNSYALTEQLADFFKQGGWTKPYLISEYGAPAYWETPVSPWGAPDEPNSQQKRTSVRNFYQRHIGSTPPNCLGAYLFYWAAKQEETHTWFSVFDEAGHASSLVDLMQELWSGNKPANLAPVVQTLLIDGKPQLHRSYPSSPEEHEARFVVQDPEHDSLTYEWEVKPRAQPGTDYIGVPRPPLTGLITSASAATIRFRLPDEPGAYRLFANVYDSHGHVSTANFSFAVKPKRP</sequence>
<feature type="domain" description="Glycoside hydrolase family 2 catalytic" evidence="1">
    <location>
        <begin position="78"/>
        <end position="224"/>
    </location>
</feature>
<evidence type="ECO:0000259" key="1">
    <source>
        <dbReference type="Pfam" id="PF02836"/>
    </source>
</evidence>
<dbReference type="SUPFAM" id="SSF51445">
    <property type="entry name" value="(Trans)glycosidases"/>
    <property type="match status" value="1"/>
</dbReference>
<dbReference type="Pfam" id="PF02836">
    <property type="entry name" value="Glyco_hydro_2_C"/>
    <property type="match status" value="1"/>
</dbReference>